<organism evidence="4 5">
    <name type="scientific">Dactylosporangium matsuzakiense</name>
    <dbReference type="NCBI Taxonomy" id="53360"/>
    <lineage>
        <taxon>Bacteria</taxon>
        <taxon>Bacillati</taxon>
        <taxon>Actinomycetota</taxon>
        <taxon>Actinomycetes</taxon>
        <taxon>Micromonosporales</taxon>
        <taxon>Micromonosporaceae</taxon>
        <taxon>Dactylosporangium</taxon>
    </lineage>
</organism>
<dbReference type="Pfam" id="PF00561">
    <property type="entry name" value="Abhydrolase_1"/>
    <property type="match status" value="1"/>
</dbReference>
<dbReference type="Proteomes" id="UP001143480">
    <property type="component" value="Unassembled WGS sequence"/>
</dbReference>
<keyword evidence="1" id="KW-0575">Peroxidase</keyword>
<reference evidence="4" key="2">
    <citation type="submission" date="2023-01" db="EMBL/GenBank/DDBJ databases">
        <authorList>
            <person name="Sun Q."/>
            <person name="Evtushenko L."/>
        </authorList>
    </citation>
    <scope>NUCLEOTIDE SEQUENCE</scope>
    <source>
        <strain evidence="4">VKM Ac-1321</strain>
    </source>
</reference>
<accession>A0A9W6KKD2</accession>
<dbReference type="PRINTS" id="PR00111">
    <property type="entry name" value="ABHYDROLASE"/>
</dbReference>
<dbReference type="InterPro" id="IPR029058">
    <property type="entry name" value="AB_hydrolase_fold"/>
</dbReference>
<name>A0A9W6KKD2_9ACTN</name>
<proteinExistence type="inferred from homology"/>
<evidence type="ECO:0000256" key="2">
    <source>
        <dbReference type="ARBA" id="ARBA00038128"/>
    </source>
</evidence>
<evidence type="ECO:0000313" key="4">
    <source>
        <dbReference type="EMBL" id="GLL03113.1"/>
    </source>
</evidence>
<dbReference type="Gene3D" id="3.40.50.1820">
    <property type="entry name" value="alpha/beta hydrolase"/>
    <property type="match status" value="1"/>
</dbReference>
<dbReference type="InterPro" id="IPR000073">
    <property type="entry name" value="AB_hydrolase_1"/>
</dbReference>
<comment type="similarity">
    <text evidence="2">Belongs to the AB hydrolase superfamily. Bacterial non-heme haloperoxidase / perhydrolase family.</text>
</comment>
<dbReference type="RefSeq" id="WP_261965424.1">
    <property type="nucleotide sequence ID" value="NZ_BAAAXA010000001.1"/>
</dbReference>
<feature type="domain" description="AB hydrolase-1" evidence="3">
    <location>
        <begin position="27"/>
        <end position="259"/>
    </location>
</feature>
<gene>
    <name evidence="4" type="ORF">GCM10017581_048560</name>
</gene>
<keyword evidence="5" id="KW-1185">Reference proteome</keyword>
<dbReference type="AlphaFoldDB" id="A0A9W6KKD2"/>
<dbReference type="GO" id="GO:0004601">
    <property type="term" value="F:peroxidase activity"/>
    <property type="evidence" value="ECO:0007669"/>
    <property type="project" value="UniProtKB-KW"/>
</dbReference>
<dbReference type="SUPFAM" id="SSF53474">
    <property type="entry name" value="alpha/beta-Hydrolases"/>
    <property type="match status" value="1"/>
</dbReference>
<evidence type="ECO:0000313" key="5">
    <source>
        <dbReference type="Proteomes" id="UP001143480"/>
    </source>
</evidence>
<comment type="caution">
    <text evidence="4">The sequence shown here is derived from an EMBL/GenBank/DDBJ whole genome shotgun (WGS) entry which is preliminary data.</text>
</comment>
<dbReference type="FunFam" id="3.40.50.1820:FF:000205">
    <property type="entry name" value="Non-haem bromoperoxidase BPO-A2"/>
    <property type="match status" value="1"/>
</dbReference>
<dbReference type="PANTHER" id="PTHR43433:SF4">
    <property type="entry name" value="NON-HEME CHLOROPEROXIDASE-RELATED"/>
    <property type="match status" value="1"/>
</dbReference>
<dbReference type="EMBL" id="BSFP01000029">
    <property type="protein sequence ID" value="GLL03113.1"/>
    <property type="molecule type" value="Genomic_DNA"/>
</dbReference>
<sequence>MTEITAHHGLLRDTKLHVDDHGGTGRPVVLLHGWPLSGESWKPQLPALRQAGHRAITYDRRGFGRSDKPLTGYGYDTLAEDLHTVLRELDVHDATLVGFSMGGGEVARYLANYGPDRVRSVVFAAAVTPYMMHTPDNPEGPLAPAAAAKMAAGLTADRDRFFDGFITEFFSVGGQLKVTEQQRQEALALTRQAGKIPALECLTAFGNTDFRDNLAEITVPALVLHGDGDATVPFDGSGRRTHAALPGSRLVVLPGAPHGCNVSHPDAFNHALLDFLAD</sequence>
<protein>
    <submittedName>
        <fullName evidence="4">Arylesterase</fullName>
    </submittedName>
</protein>
<dbReference type="PANTHER" id="PTHR43433">
    <property type="entry name" value="HYDROLASE, ALPHA/BETA FOLD FAMILY PROTEIN"/>
    <property type="match status" value="1"/>
</dbReference>
<evidence type="ECO:0000256" key="1">
    <source>
        <dbReference type="ARBA" id="ARBA00022559"/>
    </source>
</evidence>
<dbReference type="InterPro" id="IPR050471">
    <property type="entry name" value="AB_hydrolase"/>
</dbReference>
<keyword evidence="1" id="KW-0560">Oxidoreductase</keyword>
<dbReference type="InterPro" id="IPR000639">
    <property type="entry name" value="Epox_hydrolase-like"/>
</dbReference>
<evidence type="ECO:0000259" key="3">
    <source>
        <dbReference type="Pfam" id="PF00561"/>
    </source>
</evidence>
<dbReference type="PRINTS" id="PR00412">
    <property type="entry name" value="EPOXHYDRLASE"/>
</dbReference>
<reference evidence="4" key="1">
    <citation type="journal article" date="2014" name="Int. J. Syst. Evol. Microbiol.">
        <title>Complete genome sequence of Corynebacterium casei LMG S-19264T (=DSM 44701T), isolated from a smear-ripened cheese.</title>
        <authorList>
            <consortium name="US DOE Joint Genome Institute (JGI-PGF)"/>
            <person name="Walter F."/>
            <person name="Albersmeier A."/>
            <person name="Kalinowski J."/>
            <person name="Ruckert C."/>
        </authorList>
    </citation>
    <scope>NUCLEOTIDE SEQUENCE</scope>
    <source>
        <strain evidence="4">VKM Ac-1321</strain>
    </source>
</reference>